<proteinExistence type="predicted"/>
<feature type="transmembrane region" description="Helical" evidence="1">
    <location>
        <begin position="43"/>
        <end position="62"/>
    </location>
</feature>
<feature type="transmembrane region" description="Helical" evidence="1">
    <location>
        <begin position="113"/>
        <end position="130"/>
    </location>
</feature>
<keyword evidence="1" id="KW-1133">Transmembrane helix</keyword>
<accession>A0A3S1D698</accession>
<dbReference type="Proteomes" id="UP000272464">
    <property type="component" value="Unassembled WGS sequence"/>
</dbReference>
<evidence type="ECO:0000313" key="2">
    <source>
        <dbReference type="EMBL" id="RUT31832.1"/>
    </source>
</evidence>
<sequence>MIKRYAYFFFWTIGFILILYLASQSLEYFNTKSDETFNASYEFWPWGIANIIIGIYFSLYRGIPKKIIFNSSQLVILILSFIFTAYPFLIFYLGLPNLLGIDIVMVYNNESSILIPVLFGFSIVNTFFGFKYD</sequence>
<feature type="transmembrane region" description="Helical" evidence="1">
    <location>
        <begin position="74"/>
        <end position="93"/>
    </location>
</feature>
<comment type="caution">
    <text evidence="2">The sequence shown here is derived from an EMBL/GenBank/DDBJ whole genome shotgun (WGS) entry which is preliminary data.</text>
</comment>
<feature type="transmembrane region" description="Helical" evidence="1">
    <location>
        <begin position="5"/>
        <end position="23"/>
    </location>
</feature>
<evidence type="ECO:0000256" key="1">
    <source>
        <dbReference type="SAM" id="Phobius"/>
    </source>
</evidence>
<dbReference type="AlphaFoldDB" id="A0A3S1D698"/>
<keyword evidence="1" id="KW-0472">Membrane</keyword>
<dbReference type="RefSeq" id="WP_127199212.1">
    <property type="nucleotide sequence ID" value="NZ_RZNX01000003.1"/>
</dbReference>
<reference evidence="2 3" key="1">
    <citation type="submission" date="2018-12" db="EMBL/GenBank/DDBJ databases">
        <authorList>
            <person name="Sun L."/>
            <person name="Chen Z."/>
        </authorList>
    </citation>
    <scope>NUCLEOTIDE SEQUENCE [LARGE SCALE GENOMIC DNA]</scope>
    <source>
        <strain evidence="2 3">3-5-3</strain>
    </source>
</reference>
<gene>
    <name evidence="2" type="ORF">EJP77_10635</name>
</gene>
<evidence type="ECO:0000313" key="3">
    <source>
        <dbReference type="Proteomes" id="UP000272464"/>
    </source>
</evidence>
<name>A0A3S1D698_9BACL</name>
<protein>
    <submittedName>
        <fullName evidence="2">Uncharacterized protein</fullName>
    </submittedName>
</protein>
<keyword evidence="1" id="KW-0812">Transmembrane</keyword>
<dbReference type="EMBL" id="RZNX01000003">
    <property type="protein sequence ID" value="RUT31832.1"/>
    <property type="molecule type" value="Genomic_DNA"/>
</dbReference>
<keyword evidence="3" id="KW-1185">Reference proteome</keyword>
<organism evidence="2 3">
    <name type="scientific">Paenibacillus zeisoli</name>
    <dbReference type="NCBI Taxonomy" id="2496267"/>
    <lineage>
        <taxon>Bacteria</taxon>
        <taxon>Bacillati</taxon>
        <taxon>Bacillota</taxon>
        <taxon>Bacilli</taxon>
        <taxon>Bacillales</taxon>
        <taxon>Paenibacillaceae</taxon>
        <taxon>Paenibacillus</taxon>
    </lineage>
</organism>